<protein>
    <submittedName>
        <fullName evidence="3">RING finger protein</fullName>
    </submittedName>
</protein>
<dbReference type="InterPro" id="IPR001841">
    <property type="entry name" value="Znf_RING"/>
</dbReference>
<evidence type="ECO:0000313" key="3">
    <source>
        <dbReference type="EMBL" id="CCV01740.1"/>
    </source>
</evidence>
<keyword evidence="4" id="KW-1185">Reference proteome</keyword>
<dbReference type="SUPFAM" id="SSF57850">
    <property type="entry name" value="RING/U-box"/>
    <property type="match status" value="1"/>
</dbReference>
<feature type="domain" description="RING-type" evidence="2">
    <location>
        <begin position="109"/>
        <end position="148"/>
    </location>
</feature>
<name>S6DF42_9VIRU</name>
<keyword evidence="1" id="KW-0863">Zinc-finger</keyword>
<dbReference type="Pfam" id="PF13920">
    <property type="entry name" value="zf-C3HC4_3"/>
    <property type="match status" value="1"/>
</dbReference>
<dbReference type="Proteomes" id="UP000154968">
    <property type="component" value="Segment"/>
</dbReference>
<reference evidence="3 4" key="1">
    <citation type="journal article" date="2013" name="J. Gen. Virol.">
        <title>Complete genome sequence of invertebrate iridescent virus 22 isolated from a blackfly larva.</title>
        <authorList>
            <person name="Piegu B."/>
            <person name="Guizard S."/>
            <person name="Spears T."/>
            <person name="Cruaud C."/>
            <person name="Couloux A."/>
            <person name="Bideshi D.K."/>
            <person name="Federici B.A."/>
            <person name="Bigot Y."/>
        </authorList>
    </citation>
    <scope>NUCLEOTIDE SEQUENCE [LARGE SCALE GENOMIC DNA]</scope>
</reference>
<keyword evidence="1" id="KW-0862">Zinc</keyword>
<dbReference type="RefSeq" id="YP_008357361.1">
    <property type="nucleotide sequence ID" value="NC_021901.1"/>
</dbReference>
<sequence>MDTSQSETLKVFQDTQMYPMLKNLCQILNLDYPLINFKLSSPFWKGDELSYNCFLKVLEDDYYTILNKKITRSKNSYINCGLETIKNIMYMLIEYIPDDKVESSIETRCVICLFNKAQVLLNCGHSPTCPKCYNVLLVRNIKTCPLCRQ</sequence>
<dbReference type="PROSITE" id="PS50089">
    <property type="entry name" value="ZF_RING_2"/>
    <property type="match status" value="1"/>
</dbReference>
<accession>S6DF42</accession>
<proteinExistence type="predicted"/>
<dbReference type="InterPro" id="IPR013083">
    <property type="entry name" value="Znf_RING/FYVE/PHD"/>
</dbReference>
<dbReference type="GeneID" id="16414402"/>
<dbReference type="EMBL" id="HF920633">
    <property type="protein sequence ID" value="CCV01740.1"/>
    <property type="molecule type" value="Genomic_DNA"/>
</dbReference>
<dbReference type="GO" id="GO:0008270">
    <property type="term" value="F:zinc ion binding"/>
    <property type="evidence" value="ECO:0007669"/>
    <property type="project" value="UniProtKB-KW"/>
</dbReference>
<evidence type="ECO:0000313" key="4">
    <source>
        <dbReference type="Proteomes" id="UP000154968"/>
    </source>
</evidence>
<dbReference type="Gene3D" id="3.30.40.10">
    <property type="entry name" value="Zinc/RING finger domain, C3HC4 (zinc finger)"/>
    <property type="match status" value="1"/>
</dbReference>
<keyword evidence="1" id="KW-0479">Metal-binding</keyword>
<dbReference type="KEGG" id="vg:16414402"/>
<gene>
    <name evidence="3" type="primary">063R</name>
    <name evidence="3" type="ORF">IIV22_063R</name>
</gene>
<evidence type="ECO:0000259" key="2">
    <source>
        <dbReference type="PROSITE" id="PS50089"/>
    </source>
</evidence>
<evidence type="ECO:0000256" key="1">
    <source>
        <dbReference type="PROSITE-ProRule" id="PRU00175"/>
    </source>
</evidence>
<organism evidence="3 4">
    <name type="scientific">Invertebrate iridescent virus 22</name>
    <dbReference type="NCBI Taxonomy" id="345198"/>
    <lineage>
        <taxon>Viruses</taxon>
        <taxon>Varidnaviria</taxon>
        <taxon>Bamfordvirae</taxon>
        <taxon>Nucleocytoviricota</taxon>
        <taxon>Megaviricetes</taxon>
        <taxon>Pimascovirales</taxon>
        <taxon>Pimascovirales incertae sedis</taxon>
        <taxon>Iridoviridae</taxon>
        <taxon>Betairidovirinae</taxon>
        <taxon>Chloriridovirus</taxon>
        <taxon>Chloriridovirus simulium1</taxon>
    </lineage>
</organism>